<protein>
    <recommendedName>
        <fullName evidence="8">Abasic site processing protein</fullName>
        <ecNumber evidence="8">3.4.-.-</ecNumber>
    </recommendedName>
</protein>
<accession>A0A1H1MJ35</accession>
<dbReference type="STRING" id="487184.SAMN05216421_0477"/>
<dbReference type="PANTHER" id="PTHR13604">
    <property type="entry name" value="DC12-RELATED"/>
    <property type="match status" value="1"/>
</dbReference>
<dbReference type="Proteomes" id="UP000243207">
    <property type="component" value="Chromosome I"/>
</dbReference>
<dbReference type="AlphaFoldDB" id="A0A1H1MJ35"/>
<comment type="similarity">
    <text evidence="1 8">Belongs to the SOS response-associated peptidase family.</text>
</comment>
<keyword evidence="4 8" id="KW-0378">Hydrolase</keyword>
<dbReference type="GO" id="GO:0008233">
    <property type="term" value="F:peptidase activity"/>
    <property type="evidence" value="ECO:0007669"/>
    <property type="project" value="UniProtKB-KW"/>
</dbReference>
<evidence type="ECO:0000313" key="10">
    <source>
        <dbReference type="EMBL" id="SDR86783.1"/>
    </source>
</evidence>
<dbReference type="PANTHER" id="PTHR13604:SF0">
    <property type="entry name" value="ABASIC SITE PROCESSING PROTEIN HMCES"/>
    <property type="match status" value="1"/>
</dbReference>
<dbReference type="GO" id="GO:0106300">
    <property type="term" value="P:protein-DNA covalent cross-linking repair"/>
    <property type="evidence" value="ECO:0007669"/>
    <property type="project" value="InterPro"/>
</dbReference>
<feature type="compositionally biased region" description="Low complexity" evidence="9">
    <location>
        <begin position="1"/>
        <end position="11"/>
    </location>
</feature>
<dbReference type="RefSeq" id="WP_093391642.1">
    <property type="nucleotide sequence ID" value="NZ_LT629736.1"/>
</dbReference>
<keyword evidence="6" id="KW-0238">DNA-binding</keyword>
<keyword evidence="11" id="KW-1185">Reference proteome</keyword>
<dbReference type="EC" id="3.4.-.-" evidence="8"/>
<evidence type="ECO:0000256" key="2">
    <source>
        <dbReference type="ARBA" id="ARBA00022670"/>
    </source>
</evidence>
<dbReference type="GO" id="GO:0006508">
    <property type="term" value="P:proteolysis"/>
    <property type="evidence" value="ECO:0007669"/>
    <property type="project" value="UniProtKB-KW"/>
</dbReference>
<dbReference type="InterPro" id="IPR036590">
    <property type="entry name" value="SRAP-like"/>
</dbReference>
<dbReference type="GO" id="GO:0003697">
    <property type="term" value="F:single-stranded DNA binding"/>
    <property type="evidence" value="ECO:0007669"/>
    <property type="project" value="InterPro"/>
</dbReference>
<dbReference type="GO" id="GO:0016829">
    <property type="term" value="F:lyase activity"/>
    <property type="evidence" value="ECO:0007669"/>
    <property type="project" value="UniProtKB-KW"/>
</dbReference>
<proteinExistence type="inferred from homology"/>
<name>A0A1H1MJ35_9GAMM</name>
<evidence type="ECO:0000256" key="6">
    <source>
        <dbReference type="ARBA" id="ARBA00023125"/>
    </source>
</evidence>
<evidence type="ECO:0000256" key="7">
    <source>
        <dbReference type="ARBA" id="ARBA00023239"/>
    </source>
</evidence>
<evidence type="ECO:0000256" key="8">
    <source>
        <dbReference type="RuleBase" id="RU364100"/>
    </source>
</evidence>
<dbReference type="Gene3D" id="3.90.1680.10">
    <property type="entry name" value="SOS response associated peptidase-like"/>
    <property type="match status" value="1"/>
</dbReference>
<evidence type="ECO:0000256" key="9">
    <source>
        <dbReference type="SAM" id="MobiDB-lite"/>
    </source>
</evidence>
<evidence type="ECO:0000313" key="11">
    <source>
        <dbReference type="Proteomes" id="UP000243207"/>
    </source>
</evidence>
<sequence>MTGRLAQFTPTQPAPPPGWKPGWNIAPGKRLLILRKTAGSMECAEVLWNLTPDWLRDLSRASFSANAEHLAERPMFRQALTERRCLIPVDGYYLWRQQGQRKQPWYLRRRSGMLAVAGLWERYRLEDGTEWDSCALITAPAKGLAARLGSRMPVTLNSGEQAVWLASATADMALQPLLLNAASRVEMMHPVATSIGNPNAAGAQCCAPAGQIVLASEPA</sequence>
<keyword evidence="3" id="KW-0227">DNA damage</keyword>
<dbReference type="OrthoDB" id="6192129at2"/>
<organism evidence="10 11">
    <name type="scientific">Halopseudomonas xinjiangensis</name>
    <dbReference type="NCBI Taxonomy" id="487184"/>
    <lineage>
        <taxon>Bacteria</taxon>
        <taxon>Pseudomonadati</taxon>
        <taxon>Pseudomonadota</taxon>
        <taxon>Gammaproteobacteria</taxon>
        <taxon>Pseudomonadales</taxon>
        <taxon>Pseudomonadaceae</taxon>
        <taxon>Halopseudomonas</taxon>
    </lineage>
</organism>
<keyword evidence="2 8" id="KW-0645">Protease</keyword>
<evidence type="ECO:0000256" key="1">
    <source>
        <dbReference type="ARBA" id="ARBA00008136"/>
    </source>
</evidence>
<dbReference type="InterPro" id="IPR003738">
    <property type="entry name" value="SRAP"/>
</dbReference>
<evidence type="ECO:0000256" key="4">
    <source>
        <dbReference type="ARBA" id="ARBA00022801"/>
    </source>
</evidence>
<keyword evidence="7" id="KW-0456">Lyase</keyword>
<feature type="region of interest" description="Disordered" evidence="9">
    <location>
        <begin position="1"/>
        <end position="20"/>
    </location>
</feature>
<gene>
    <name evidence="10" type="ORF">SAMN05216421_0477</name>
</gene>
<dbReference type="Pfam" id="PF02586">
    <property type="entry name" value="SRAP"/>
    <property type="match status" value="1"/>
</dbReference>
<reference evidence="11" key="1">
    <citation type="submission" date="2016-10" db="EMBL/GenBank/DDBJ databases">
        <authorList>
            <person name="Varghese N."/>
            <person name="Submissions S."/>
        </authorList>
    </citation>
    <scope>NUCLEOTIDE SEQUENCE [LARGE SCALE GENOMIC DNA]</scope>
    <source>
        <strain evidence="11">NRRL B-51270</strain>
    </source>
</reference>
<dbReference type="EMBL" id="LT629736">
    <property type="protein sequence ID" value="SDR86783.1"/>
    <property type="molecule type" value="Genomic_DNA"/>
</dbReference>
<evidence type="ECO:0000256" key="3">
    <source>
        <dbReference type="ARBA" id="ARBA00022763"/>
    </source>
</evidence>
<dbReference type="SUPFAM" id="SSF143081">
    <property type="entry name" value="BB1717-like"/>
    <property type="match status" value="1"/>
</dbReference>
<keyword evidence="5" id="KW-0190">Covalent protein-DNA linkage</keyword>
<evidence type="ECO:0000256" key="5">
    <source>
        <dbReference type="ARBA" id="ARBA00023124"/>
    </source>
</evidence>